<sequence length="174" mass="18830">MSMNGNWLRVTPDELARARADHDWAYESARAAADAEDVRYGGTGKAWQALEFLLERHGVTVPVVTGGDLLVPLPDAPPEGGDWAEFLDAYDWGYGPPCHLTPEQVAQAATALAGITEEDLVRGVDPAELTAAGIYPLIWDRDGELSWVTHHLPYAREFFAAAAGAGDAVICWLD</sequence>
<protein>
    <recommendedName>
        <fullName evidence="3">DUF1877 family protein</fullName>
    </recommendedName>
</protein>
<dbReference type="InterPro" id="IPR035944">
    <property type="entry name" value="YfbM-like_sf"/>
</dbReference>
<keyword evidence="2" id="KW-1185">Reference proteome</keyword>
<dbReference type="InterPro" id="IPR015068">
    <property type="entry name" value="DUF1877"/>
</dbReference>
<name>A0ABR6MN73_MICEC</name>
<evidence type="ECO:0000313" key="1">
    <source>
        <dbReference type="EMBL" id="MBB5116569.1"/>
    </source>
</evidence>
<evidence type="ECO:0008006" key="3">
    <source>
        <dbReference type="Google" id="ProtNLM"/>
    </source>
</evidence>
<dbReference type="EMBL" id="JACHJC010000001">
    <property type="protein sequence ID" value="MBB5116569.1"/>
    <property type="molecule type" value="Genomic_DNA"/>
</dbReference>
<organism evidence="1 2">
    <name type="scientific">Micromonospora echinospora</name>
    <name type="common">Micromonospora purpurea</name>
    <dbReference type="NCBI Taxonomy" id="1877"/>
    <lineage>
        <taxon>Bacteria</taxon>
        <taxon>Bacillati</taxon>
        <taxon>Actinomycetota</taxon>
        <taxon>Actinomycetes</taxon>
        <taxon>Micromonosporales</taxon>
        <taxon>Micromonosporaceae</taxon>
        <taxon>Micromonospora</taxon>
    </lineage>
</organism>
<gene>
    <name evidence="1" type="ORF">FHU28_006408</name>
</gene>
<dbReference type="SUPFAM" id="SSF111069">
    <property type="entry name" value="Hypothetical protein yfbM"/>
    <property type="match status" value="1"/>
</dbReference>
<accession>A0ABR6MN73</accession>
<reference evidence="1 2" key="1">
    <citation type="submission" date="2020-08" db="EMBL/GenBank/DDBJ databases">
        <title>Sequencing the genomes of 1000 actinobacteria strains.</title>
        <authorList>
            <person name="Klenk H.-P."/>
        </authorList>
    </citation>
    <scope>NUCLEOTIDE SEQUENCE [LARGE SCALE GENOMIC DNA]</scope>
    <source>
        <strain evidence="1 2">DSM 43036</strain>
    </source>
</reference>
<comment type="caution">
    <text evidence="1">The sequence shown here is derived from an EMBL/GenBank/DDBJ whole genome shotgun (WGS) entry which is preliminary data.</text>
</comment>
<dbReference type="Proteomes" id="UP000618986">
    <property type="component" value="Unassembled WGS sequence"/>
</dbReference>
<dbReference type="Gene3D" id="3.40.1760.10">
    <property type="entry name" value="YfbM-like super family"/>
    <property type="match status" value="1"/>
</dbReference>
<dbReference type="Pfam" id="PF08974">
    <property type="entry name" value="DUF1877"/>
    <property type="match status" value="1"/>
</dbReference>
<evidence type="ECO:0000313" key="2">
    <source>
        <dbReference type="Proteomes" id="UP000618986"/>
    </source>
</evidence>
<proteinExistence type="predicted"/>